<comment type="caution">
    <text evidence="11">The sequence shown here is derived from an EMBL/GenBank/DDBJ whole genome shotgun (WGS) entry which is preliminary data.</text>
</comment>
<evidence type="ECO:0000313" key="12">
    <source>
        <dbReference type="Proteomes" id="UP000559117"/>
    </source>
</evidence>
<proteinExistence type="predicted"/>
<name>A0A840UQP5_9FIRM</name>
<evidence type="ECO:0000256" key="3">
    <source>
        <dbReference type="ARBA" id="ARBA00022475"/>
    </source>
</evidence>
<dbReference type="FunFam" id="3.40.50.300:FF:000134">
    <property type="entry name" value="Iron-enterobactin ABC transporter ATP-binding protein"/>
    <property type="match status" value="1"/>
</dbReference>
<dbReference type="Pfam" id="PF00005">
    <property type="entry name" value="ABC_tran"/>
    <property type="match status" value="1"/>
</dbReference>
<evidence type="ECO:0000256" key="7">
    <source>
        <dbReference type="ARBA" id="ARBA00023004"/>
    </source>
</evidence>
<dbReference type="RefSeq" id="WP_183859196.1">
    <property type="nucleotide sequence ID" value="NZ_JACHFH010000003.1"/>
</dbReference>
<dbReference type="AlphaFoldDB" id="A0A840UQP5"/>
<evidence type="ECO:0000256" key="8">
    <source>
        <dbReference type="ARBA" id="ARBA00023065"/>
    </source>
</evidence>
<gene>
    <name evidence="11" type="ORF">HNR32_000443</name>
</gene>
<evidence type="ECO:0000259" key="10">
    <source>
        <dbReference type="PROSITE" id="PS50893"/>
    </source>
</evidence>
<dbReference type="PANTHER" id="PTHR42771">
    <property type="entry name" value="IRON(3+)-HYDROXAMATE IMPORT ATP-BINDING PROTEIN FHUC"/>
    <property type="match status" value="1"/>
</dbReference>
<organism evidence="11 12">
    <name type="scientific">Pectinatus brassicae</name>
    <dbReference type="NCBI Taxonomy" id="862415"/>
    <lineage>
        <taxon>Bacteria</taxon>
        <taxon>Bacillati</taxon>
        <taxon>Bacillota</taxon>
        <taxon>Negativicutes</taxon>
        <taxon>Selenomonadales</taxon>
        <taxon>Selenomonadaceae</taxon>
        <taxon>Pectinatus</taxon>
    </lineage>
</organism>
<evidence type="ECO:0000256" key="5">
    <source>
        <dbReference type="ARBA" id="ARBA00022741"/>
    </source>
</evidence>
<dbReference type="InterPro" id="IPR051535">
    <property type="entry name" value="Siderophore_ABC-ATPase"/>
</dbReference>
<reference evidence="11 12" key="1">
    <citation type="submission" date="2020-08" db="EMBL/GenBank/DDBJ databases">
        <title>Genomic Encyclopedia of Type Strains, Phase IV (KMG-IV): sequencing the most valuable type-strain genomes for metagenomic binning, comparative biology and taxonomic classification.</title>
        <authorList>
            <person name="Goeker M."/>
        </authorList>
    </citation>
    <scope>NUCLEOTIDE SEQUENCE [LARGE SCALE GENOMIC DNA]</scope>
    <source>
        <strain evidence="11 12">DSM 24661</strain>
    </source>
</reference>
<keyword evidence="7" id="KW-0408">Iron</keyword>
<dbReference type="GO" id="GO:0005524">
    <property type="term" value="F:ATP binding"/>
    <property type="evidence" value="ECO:0007669"/>
    <property type="project" value="UniProtKB-KW"/>
</dbReference>
<dbReference type="SUPFAM" id="SSF52540">
    <property type="entry name" value="P-loop containing nucleoside triphosphate hydrolases"/>
    <property type="match status" value="1"/>
</dbReference>
<accession>A0A840UQP5</accession>
<protein>
    <submittedName>
        <fullName evidence="11">Iron complex transport system ATP-binding protein</fullName>
    </submittedName>
</protein>
<dbReference type="InterPro" id="IPR003439">
    <property type="entry name" value="ABC_transporter-like_ATP-bd"/>
</dbReference>
<evidence type="ECO:0000256" key="9">
    <source>
        <dbReference type="ARBA" id="ARBA00023136"/>
    </source>
</evidence>
<keyword evidence="5" id="KW-0547">Nucleotide-binding</keyword>
<dbReference type="GO" id="GO:0016887">
    <property type="term" value="F:ATP hydrolysis activity"/>
    <property type="evidence" value="ECO:0007669"/>
    <property type="project" value="InterPro"/>
</dbReference>
<evidence type="ECO:0000256" key="1">
    <source>
        <dbReference type="ARBA" id="ARBA00004202"/>
    </source>
</evidence>
<keyword evidence="9" id="KW-0472">Membrane</keyword>
<dbReference type="CDD" id="cd03214">
    <property type="entry name" value="ABC_Iron-Siderophores_B12_Hemin"/>
    <property type="match status" value="1"/>
</dbReference>
<keyword evidence="2" id="KW-0813">Transport</keyword>
<feature type="domain" description="ABC transporter" evidence="10">
    <location>
        <begin position="4"/>
        <end position="240"/>
    </location>
</feature>
<keyword evidence="8" id="KW-0406">Ion transport</keyword>
<dbReference type="InterPro" id="IPR003593">
    <property type="entry name" value="AAA+_ATPase"/>
</dbReference>
<keyword evidence="12" id="KW-1185">Reference proteome</keyword>
<dbReference type="PANTHER" id="PTHR42771:SF4">
    <property type="entry name" value="IRON(3+)-HYDROXAMATE IMPORT ATP-BINDING PROTEIN FHUC"/>
    <property type="match status" value="1"/>
</dbReference>
<keyword evidence="6 11" id="KW-0067">ATP-binding</keyword>
<evidence type="ECO:0000256" key="2">
    <source>
        <dbReference type="ARBA" id="ARBA00022448"/>
    </source>
</evidence>
<evidence type="ECO:0000256" key="4">
    <source>
        <dbReference type="ARBA" id="ARBA00022496"/>
    </source>
</evidence>
<evidence type="ECO:0000256" key="6">
    <source>
        <dbReference type="ARBA" id="ARBA00022840"/>
    </source>
</evidence>
<dbReference type="EMBL" id="JACHFH010000003">
    <property type="protein sequence ID" value="MBB5335323.1"/>
    <property type="molecule type" value="Genomic_DNA"/>
</dbReference>
<comment type="subcellular location">
    <subcellularLocation>
        <location evidence="1">Cell membrane</location>
        <topology evidence="1">Peripheral membrane protein</topology>
    </subcellularLocation>
</comment>
<dbReference type="Proteomes" id="UP000559117">
    <property type="component" value="Unassembled WGS sequence"/>
</dbReference>
<dbReference type="SMART" id="SM00382">
    <property type="entry name" value="AAA"/>
    <property type="match status" value="1"/>
</dbReference>
<sequence length="261" mass="29497">MNAITVKNLRVTLNQELILNDINTVFPSNKITAILGPNGCGKSTLLKIISGFIHKYQGEVLLEEKSLAKIKAKQLAQKIAILPQNPVVPEDLTVEELVAYGRFPYKNIFQANNKDDAAITAWAMEQTSVYQLKKRQLISLSGGERQRAWIAMALCQQPDILMLDEPTTYLDVAHQLEVMQIVKKLNKDSGMTVIMVLHDINHARLYADNVIVLHDHEIFAQGQPEEILSVQLLEKVFNVEAIVYKNEQNSEEIIFPRALLR</sequence>
<dbReference type="PROSITE" id="PS50893">
    <property type="entry name" value="ABC_TRANSPORTER_2"/>
    <property type="match status" value="1"/>
</dbReference>
<dbReference type="InterPro" id="IPR027417">
    <property type="entry name" value="P-loop_NTPase"/>
</dbReference>
<evidence type="ECO:0000313" key="11">
    <source>
        <dbReference type="EMBL" id="MBB5335323.1"/>
    </source>
</evidence>
<dbReference type="InterPro" id="IPR017871">
    <property type="entry name" value="ABC_transporter-like_CS"/>
</dbReference>
<keyword evidence="4" id="KW-0410">Iron transport</keyword>
<dbReference type="PROSITE" id="PS00211">
    <property type="entry name" value="ABC_TRANSPORTER_1"/>
    <property type="match status" value="1"/>
</dbReference>
<dbReference type="GO" id="GO:0005886">
    <property type="term" value="C:plasma membrane"/>
    <property type="evidence" value="ECO:0007669"/>
    <property type="project" value="UniProtKB-SubCell"/>
</dbReference>
<keyword evidence="3" id="KW-1003">Cell membrane</keyword>
<dbReference type="GO" id="GO:0006826">
    <property type="term" value="P:iron ion transport"/>
    <property type="evidence" value="ECO:0007669"/>
    <property type="project" value="UniProtKB-KW"/>
</dbReference>
<dbReference type="Gene3D" id="3.40.50.300">
    <property type="entry name" value="P-loop containing nucleotide triphosphate hydrolases"/>
    <property type="match status" value="1"/>
</dbReference>